<organism evidence="5 6">
    <name type="scientific">Sphaerisporangium rufum</name>
    <dbReference type="NCBI Taxonomy" id="1381558"/>
    <lineage>
        <taxon>Bacteria</taxon>
        <taxon>Bacillati</taxon>
        <taxon>Actinomycetota</taxon>
        <taxon>Actinomycetes</taxon>
        <taxon>Streptosporangiales</taxon>
        <taxon>Streptosporangiaceae</taxon>
        <taxon>Sphaerisporangium</taxon>
    </lineage>
</organism>
<evidence type="ECO:0000313" key="6">
    <source>
        <dbReference type="Proteomes" id="UP000655287"/>
    </source>
</evidence>
<evidence type="ECO:0000313" key="5">
    <source>
        <dbReference type="EMBL" id="GII77915.1"/>
    </source>
</evidence>
<dbReference type="InterPro" id="IPR051309">
    <property type="entry name" value="ABCF_ATPase"/>
</dbReference>
<accession>A0A919R651</accession>
<dbReference type="InterPro" id="IPR027417">
    <property type="entry name" value="P-loop_NTPase"/>
</dbReference>
<name>A0A919R651_9ACTN</name>
<feature type="domain" description="ABC transporter" evidence="4">
    <location>
        <begin position="282"/>
        <end position="504"/>
    </location>
</feature>
<evidence type="ECO:0000259" key="4">
    <source>
        <dbReference type="PROSITE" id="PS50893"/>
    </source>
</evidence>
<keyword evidence="6" id="KW-1185">Reference proteome</keyword>
<dbReference type="SMART" id="SM00382">
    <property type="entry name" value="AAA"/>
    <property type="match status" value="2"/>
</dbReference>
<evidence type="ECO:0000256" key="3">
    <source>
        <dbReference type="SAM" id="Coils"/>
    </source>
</evidence>
<dbReference type="CDD" id="cd03221">
    <property type="entry name" value="ABCF_EF-3"/>
    <property type="match status" value="1"/>
</dbReference>
<dbReference type="PANTHER" id="PTHR42855">
    <property type="entry name" value="ABC TRANSPORTER ATP-BINDING SUBUNIT"/>
    <property type="match status" value="1"/>
</dbReference>
<keyword evidence="2 5" id="KW-0067">ATP-binding</keyword>
<dbReference type="Pfam" id="PF12848">
    <property type="entry name" value="ABC_tran_Xtn"/>
    <property type="match status" value="1"/>
</dbReference>
<dbReference type="RefSeq" id="WP_203984977.1">
    <property type="nucleotide sequence ID" value="NZ_BOOU01000043.1"/>
</dbReference>
<dbReference type="SUPFAM" id="SSF52540">
    <property type="entry name" value="P-loop containing nucleoside triphosphate hydrolases"/>
    <property type="match status" value="2"/>
</dbReference>
<dbReference type="Gene3D" id="3.40.50.300">
    <property type="entry name" value="P-loop containing nucleotide triphosphate hydrolases"/>
    <property type="match status" value="2"/>
</dbReference>
<evidence type="ECO:0000256" key="1">
    <source>
        <dbReference type="ARBA" id="ARBA00022741"/>
    </source>
</evidence>
<dbReference type="GO" id="GO:0005524">
    <property type="term" value="F:ATP binding"/>
    <property type="evidence" value="ECO:0007669"/>
    <property type="project" value="UniProtKB-KW"/>
</dbReference>
<proteinExistence type="predicted"/>
<keyword evidence="3" id="KW-0175">Coiled coil</keyword>
<keyword evidence="1" id="KW-0547">Nucleotide-binding</keyword>
<dbReference type="PANTHER" id="PTHR42855:SF1">
    <property type="entry name" value="ABC TRANSPORTER DOMAIN-CONTAINING PROTEIN"/>
    <property type="match status" value="1"/>
</dbReference>
<comment type="caution">
    <text evidence="5">The sequence shown here is derived from an EMBL/GenBank/DDBJ whole genome shotgun (WGS) entry which is preliminary data.</text>
</comment>
<dbReference type="Proteomes" id="UP000655287">
    <property type="component" value="Unassembled WGS sequence"/>
</dbReference>
<feature type="coiled-coil region" evidence="3">
    <location>
        <begin position="537"/>
        <end position="602"/>
    </location>
</feature>
<dbReference type="InterPro" id="IPR017871">
    <property type="entry name" value="ABC_transporter-like_CS"/>
</dbReference>
<feature type="domain" description="ABC transporter" evidence="4">
    <location>
        <begin position="4"/>
        <end position="218"/>
    </location>
</feature>
<dbReference type="InterPro" id="IPR003439">
    <property type="entry name" value="ABC_transporter-like_ATP-bd"/>
</dbReference>
<evidence type="ECO:0000256" key="2">
    <source>
        <dbReference type="ARBA" id="ARBA00022840"/>
    </source>
</evidence>
<protein>
    <submittedName>
        <fullName evidence="5">ABC transporter ATP-binding protein</fullName>
    </submittedName>
</protein>
<dbReference type="InterPro" id="IPR032781">
    <property type="entry name" value="ABC_tran_Xtn"/>
</dbReference>
<dbReference type="PROSITE" id="PS00211">
    <property type="entry name" value="ABC_TRANSPORTER_1"/>
    <property type="match status" value="1"/>
</dbReference>
<dbReference type="AlphaFoldDB" id="A0A919R651"/>
<dbReference type="Pfam" id="PF00005">
    <property type="entry name" value="ABC_tran"/>
    <property type="match status" value="2"/>
</dbReference>
<dbReference type="InterPro" id="IPR003593">
    <property type="entry name" value="AAA+_ATPase"/>
</dbReference>
<gene>
    <name evidence="5" type="ORF">Sru01_28970</name>
</gene>
<sequence length="605" mass="65697">MNLVNLESVSHAYGPKPLLAQVSLGIEAGDRVGVVGRNGDGKTTLISLIAGTLAPDSGRVTHNRGLRVGHLSQGDRLDPAATVRQIVLGDRAEHEWAGDQAVREILANLLGDIDLSARAGELSGGERRRTDLARLLIEDHDLVVLDEPTNHLDIEAIAWLAAHLTARRSALLVVTHDRWFLDAVCTRTWEVVGGTVQRYEGGYAAYVLAKAERARIAQAAEERRQNLMRKEIAWLRRGPPARTSKPKFRIDAAQALIADEPPPRDTVELVRFAAARLGRTVYDLEDVTLHAGGPGQGPLVLDRCTWQLGPGDRVGLIGVNGSGKSSLLRLLSGSVVPDAGRVVRGRTVRLAHLSQELAELDPARRVLETVEEVRKFIQVGKREWTASQLLERLGFRGEAQWKVVGDLSGGERRRLQLLRLLMDDPNVLLLDEPTNDLDIETLNELEDLLDAWPGTLVLVSHDRYFLERVTDRCVALLGDGRLSMLPGGVEEYLQRRAAGAALTARAAAAAPGSTVAAATAPGTAAPAAPAGPSAKEAREARKELARLERRLDQITGKEATLHAAMAEAAADYARLATLDAELKELAAQKESVELEWMELAERLGD</sequence>
<dbReference type="GO" id="GO:0016887">
    <property type="term" value="F:ATP hydrolysis activity"/>
    <property type="evidence" value="ECO:0007669"/>
    <property type="project" value="InterPro"/>
</dbReference>
<dbReference type="PROSITE" id="PS50893">
    <property type="entry name" value="ABC_TRANSPORTER_2"/>
    <property type="match status" value="2"/>
</dbReference>
<reference evidence="5" key="1">
    <citation type="submission" date="2021-01" db="EMBL/GenBank/DDBJ databases">
        <title>Whole genome shotgun sequence of Sphaerisporangium rufum NBRC 109079.</title>
        <authorList>
            <person name="Komaki H."/>
            <person name="Tamura T."/>
        </authorList>
    </citation>
    <scope>NUCLEOTIDE SEQUENCE</scope>
    <source>
        <strain evidence="5">NBRC 109079</strain>
    </source>
</reference>
<dbReference type="EMBL" id="BOOU01000043">
    <property type="protein sequence ID" value="GII77915.1"/>
    <property type="molecule type" value="Genomic_DNA"/>
</dbReference>